<gene>
    <name evidence="5" type="ORF">HUE88_02910</name>
</gene>
<dbReference type="GO" id="GO:0043709">
    <property type="term" value="P:cell adhesion involved in single-species biofilm formation"/>
    <property type="evidence" value="ECO:0007669"/>
    <property type="project" value="TreeGrafter"/>
</dbReference>
<keyword evidence="6" id="KW-1185">Reference proteome</keyword>
<feature type="transmembrane region" description="Helical" evidence="3">
    <location>
        <begin position="181"/>
        <end position="200"/>
    </location>
</feature>
<dbReference type="NCBIfam" id="TIGR00254">
    <property type="entry name" value="GGDEF"/>
    <property type="match status" value="1"/>
</dbReference>
<evidence type="ECO:0000259" key="4">
    <source>
        <dbReference type="PROSITE" id="PS50887"/>
    </source>
</evidence>
<dbReference type="EMBL" id="CP054492">
    <property type="protein sequence ID" value="QOY52655.1"/>
    <property type="molecule type" value="Genomic_DNA"/>
</dbReference>
<sequence length="624" mass="70570">MTAKTKLLIIVALMLLALMTATIINVALNFRSYSLKGAIEKSNLTANIVRDGLTAHMVNGIMPQRQYFLDQISNNDKIKSLWLLRSENVKKQYGSGFVNETIRDDIDKEVLRTGKMVRKIIEHTDQITLRVTIPYNATSTGVQDNCLNCHEVKFGDTLGAISMEFDVSDLRTSGLLTMLKIFAINLIFLTIALFLIRHYVTPYTKLFTNLQAGIKKAYSGDFTHNFTTSIGGDAKNIVDRMNSLFGKMQETFGNIKYNLATFIPQGSVSSGSISSGDPLHEAKTIINELSDIYKFKKTIELDASKEDVYTRLVDIIKLKYHVGHFAFFEINNVTSERCLVFTTEGDESICFNRKNNDSSVCRAFRTNSVTISTEFPNLCQACVNSNIHYVCIPFTINHDISLVVSMTSDNIDEVEKMKTHVSSIKHYLEAAKPVIESQILMEKLRDTSLRDGMTGLYNRRFLEEFIDKLMSQAERNQHTYSVMMIDIDFFKMVNDEYGHDVGDMVIVALSKVLKESIREADLAIRYGGEEFVVMLQNSTAEGTLAVAEKIHSNFSALSFDVNNEKLKKTISIGIAKLPTDGDTIWKCIKFADIALYKAKNTGRNKIVEYQDEMNEMNENDEKFY</sequence>
<dbReference type="PANTHER" id="PTHR45138:SF9">
    <property type="entry name" value="DIGUANYLATE CYCLASE DGCM-RELATED"/>
    <property type="match status" value="1"/>
</dbReference>
<dbReference type="PROSITE" id="PS50887">
    <property type="entry name" value="GGDEF"/>
    <property type="match status" value="1"/>
</dbReference>
<dbReference type="GO" id="GO:0005886">
    <property type="term" value="C:plasma membrane"/>
    <property type="evidence" value="ECO:0007669"/>
    <property type="project" value="TreeGrafter"/>
</dbReference>
<keyword evidence="3" id="KW-0472">Membrane</keyword>
<dbReference type="InterPro" id="IPR029787">
    <property type="entry name" value="Nucleotide_cyclase"/>
</dbReference>
<dbReference type="RefSeq" id="WP_194370885.1">
    <property type="nucleotide sequence ID" value="NZ_CP054492.1"/>
</dbReference>
<reference evidence="5 6" key="1">
    <citation type="submission" date="2020-05" db="EMBL/GenBank/DDBJ databases">
        <title>Sulfurimonas marisnigri, sp. nov., and Sulfurimonas baltica, sp. nov., manganese oxide reducing chemolithoautotrophs of the class Epsilonproteobacteria isolated from the pelagic redoxclines of the Black and Baltic Seas and emended description of the genus Sulfurimonas.</title>
        <authorList>
            <person name="Henkel J.V."/>
            <person name="Laudan C."/>
            <person name="Werner J."/>
            <person name="Neu T."/>
            <person name="Plewe S."/>
            <person name="Sproer C."/>
            <person name="Bunk B."/>
            <person name="Schulz-Vogt H.N."/>
        </authorList>
    </citation>
    <scope>NUCLEOTIDE SEQUENCE [LARGE SCALE GENOMIC DNA]</scope>
    <source>
        <strain evidence="5 6">GD2</strain>
    </source>
</reference>
<protein>
    <recommendedName>
        <fullName evidence="1">diguanylate cyclase</fullName>
        <ecNumber evidence="1">2.7.7.65</ecNumber>
    </recommendedName>
</protein>
<dbReference type="InterPro" id="IPR000160">
    <property type="entry name" value="GGDEF_dom"/>
</dbReference>
<accession>A0A7S7LWF2</accession>
<dbReference type="SMART" id="SM00267">
    <property type="entry name" value="GGDEF"/>
    <property type="match status" value="1"/>
</dbReference>
<organism evidence="5 6">
    <name type="scientific">Candidatus Sulfurimonas baltica</name>
    <dbReference type="NCBI Taxonomy" id="2740404"/>
    <lineage>
        <taxon>Bacteria</taxon>
        <taxon>Pseudomonadati</taxon>
        <taxon>Campylobacterota</taxon>
        <taxon>Epsilonproteobacteria</taxon>
        <taxon>Campylobacterales</taxon>
        <taxon>Sulfurimonadaceae</taxon>
        <taxon>Sulfurimonas</taxon>
    </lineage>
</organism>
<dbReference type="CDD" id="cd01949">
    <property type="entry name" value="GGDEF"/>
    <property type="match status" value="1"/>
</dbReference>
<dbReference type="KEGG" id="sbal:HUE88_02910"/>
<dbReference type="EC" id="2.7.7.65" evidence="1"/>
<evidence type="ECO:0000256" key="1">
    <source>
        <dbReference type="ARBA" id="ARBA00012528"/>
    </source>
</evidence>
<dbReference type="PANTHER" id="PTHR45138">
    <property type="entry name" value="REGULATORY COMPONENTS OF SENSORY TRANSDUCTION SYSTEM"/>
    <property type="match status" value="1"/>
</dbReference>
<dbReference type="Pfam" id="PF00990">
    <property type="entry name" value="GGDEF"/>
    <property type="match status" value="1"/>
</dbReference>
<keyword evidence="3" id="KW-1133">Transmembrane helix</keyword>
<dbReference type="InterPro" id="IPR050469">
    <property type="entry name" value="Diguanylate_Cyclase"/>
</dbReference>
<dbReference type="GO" id="GO:1902201">
    <property type="term" value="P:negative regulation of bacterial-type flagellum-dependent cell motility"/>
    <property type="evidence" value="ECO:0007669"/>
    <property type="project" value="TreeGrafter"/>
</dbReference>
<evidence type="ECO:0000313" key="5">
    <source>
        <dbReference type="EMBL" id="QOY52655.1"/>
    </source>
</evidence>
<name>A0A7S7LWF2_9BACT</name>
<evidence type="ECO:0000313" key="6">
    <source>
        <dbReference type="Proteomes" id="UP000593994"/>
    </source>
</evidence>
<dbReference type="Proteomes" id="UP000593994">
    <property type="component" value="Chromosome"/>
</dbReference>
<dbReference type="InterPro" id="IPR043128">
    <property type="entry name" value="Rev_trsase/Diguanyl_cyclase"/>
</dbReference>
<dbReference type="GO" id="GO:0052621">
    <property type="term" value="F:diguanylate cyclase activity"/>
    <property type="evidence" value="ECO:0007669"/>
    <property type="project" value="UniProtKB-EC"/>
</dbReference>
<evidence type="ECO:0000256" key="2">
    <source>
        <dbReference type="ARBA" id="ARBA00034247"/>
    </source>
</evidence>
<dbReference type="FunFam" id="3.30.70.270:FF:000001">
    <property type="entry name" value="Diguanylate cyclase domain protein"/>
    <property type="match status" value="1"/>
</dbReference>
<feature type="transmembrane region" description="Helical" evidence="3">
    <location>
        <begin position="6"/>
        <end position="28"/>
    </location>
</feature>
<proteinExistence type="predicted"/>
<comment type="catalytic activity">
    <reaction evidence="2">
        <text>2 GTP = 3',3'-c-di-GMP + 2 diphosphate</text>
        <dbReference type="Rhea" id="RHEA:24898"/>
        <dbReference type="ChEBI" id="CHEBI:33019"/>
        <dbReference type="ChEBI" id="CHEBI:37565"/>
        <dbReference type="ChEBI" id="CHEBI:58805"/>
        <dbReference type="EC" id="2.7.7.65"/>
    </reaction>
</comment>
<dbReference type="AlphaFoldDB" id="A0A7S7LWF2"/>
<evidence type="ECO:0000256" key="3">
    <source>
        <dbReference type="SAM" id="Phobius"/>
    </source>
</evidence>
<keyword evidence="3" id="KW-0812">Transmembrane</keyword>
<dbReference type="Gene3D" id="3.30.450.290">
    <property type="match status" value="1"/>
</dbReference>
<dbReference type="Gene3D" id="3.30.70.270">
    <property type="match status" value="1"/>
</dbReference>
<dbReference type="SUPFAM" id="SSF55073">
    <property type="entry name" value="Nucleotide cyclase"/>
    <property type="match status" value="1"/>
</dbReference>
<feature type="domain" description="GGDEF" evidence="4">
    <location>
        <begin position="478"/>
        <end position="611"/>
    </location>
</feature>